<evidence type="ECO:0000313" key="2">
    <source>
        <dbReference type="Proteomes" id="UP000298061"/>
    </source>
</evidence>
<proteinExistence type="predicted"/>
<reference evidence="1 2" key="1">
    <citation type="submission" date="2019-02" db="EMBL/GenBank/DDBJ databases">
        <title>Genome sequencing of the rare red list fungi Hericium alpestre (H. flagellum).</title>
        <authorList>
            <person name="Buettner E."/>
            <person name="Kellner H."/>
        </authorList>
    </citation>
    <scope>NUCLEOTIDE SEQUENCE [LARGE SCALE GENOMIC DNA]</scope>
    <source>
        <strain evidence="1 2">DSM 108284</strain>
    </source>
</reference>
<dbReference type="AlphaFoldDB" id="A0A4Y9ZJT8"/>
<dbReference type="Proteomes" id="UP000298061">
    <property type="component" value="Unassembled WGS sequence"/>
</dbReference>
<gene>
    <name evidence="1" type="ORF">EWM64_g9563</name>
</gene>
<accession>A0A4Y9ZJT8</accession>
<protein>
    <submittedName>
        <fullName evidence="1">Uncharacterized protein</fullName>
    </submittedName>
</protein>
<keyword evidence="2" id="KW-1185">Reference proteome</keyword>
<evidence type="ECO:0000313" key="1">
    <source>
        <dbReference type="EMBL" id="TFY74450.1"/>
    </source>
</evidence>
<name>A0A4Y9ZJT8_9AGAM</name>
<organism evidence="1 2">
    <name type="scientific">Hericium alpestre</name>
    <dbReference type="NCBI Taxonomy" id="135208"/>
    <lineage>
        <taxon>Eukaryota</taxon>
        <taxon>Fungi</taxon>
        <taxon>Dikarya</taxon>
        <taxon>Basidiomycota</taxon>
        <taxon>Agaricomycotina</taxon>
        <taxon>Agaricomycetes</taxon>
        <taxon>Russulales</taxon>
        <taxon>Hericiaceae</taxon>
        <taxon>Hericium</taxon>
    </lineage>
</organism>
<dbReference type="EMBL" id="SFCI01002077">
    <property type="protein sequence ID" value="TFY74450.1"/>
    <property type="molecule type" value="Genomic_DNA"/>
</dbReference>
<comment type="caution">
    <text evidence="1">The sequence shown here is derived from an EMBL/GenBank/DDBJ whole genome shotgun (WGS) entry which is preliminary data.</text>
</comment>
<sequence>MLAKRAHTREEKHAARLKIEDDMAAIAALLRDVEKMQNMVYPISCLPPEVLCRIFASSALVEKPEPWTFGQPRGARLGWIKVTHIMKELVRRSRQSPLCIELRSIKRDAYTWDALQDMLALELPRVKGLTLGDSAFITTCLLRLFEDAPGRGSRCSRSIF</sequence>